<keyword evidence="3" id="KW-1185">Reference proteome</keyword>
<dbReference type="InterPro" id="IPR007111">
    <property type="entry name" value="NACHT_NTPase"/>
</dbReference>
<reference evidence="3" key="1">
    <citation type="submission" date="2016-06" db="EMBL/GenBank/DDBJ databases">
        <authorList>
            <person name="Varghese N."/>
            <person name="Submissions Spin"/>
        </authorList>
    </citation>
    <scope>NUCLEOTIDE SEQUENCE [LARGE SCALE GENOMIC DNA]</scope>
    <source>
        <strain evidence="3">DSM 44100</strain>
    </source>
</reference>
<dbReference type="InterPro" id="IPR016024">
    <property type="entry name" value="ARM-type_fold"/>
</dbReference>
<dbReference type="InterPro" id="IPR011989">
    <property type="entry name" value="ARM-like"/>
</dbReference>
<dbReference type="PANTHER" id="PTHR12697:SF5">
    <property type="entry name" value="DEOXYHYPUSINE HYDROXYLASE"/>
    <property type="match status" value="1"/>
</dbReference>
<dbReference type="Gene3D" id="3.40.50.300">
    <property type="entry name" value="P-loop containing nucleotide triphosphate hydrolases"/>
    <property type="match status" value="1"/>
</dbReference>
<gene>
    <name evidence="2" type="ORF">GA0070216_1352</name>
</gene>
<proteinExistence type="predicted"/>
<evidence type="ECO:0000313" key="3">
    <source>
        <dbReference type="Proteomes" id="UP000198797"/>
    </source>
</evidence>
<organism evidence="2 3">
    <name type="scientific">Micromonospora matsumotoense</name>
    <dbReference type="NCBI Taxonomy" id="121616"/>
    <lineage>
        <taxon>Bacteria</taxon>
        <taxon>Bacillati</taxon>
        <taxon>Actinomycetota</taxon>
        <taxon>Actinomycetes</taxon>
        <taxon>Micromonosporales</taxon>
        <taxon>Micromonosporaceae</taxon>
        <taxon>Micromonospora</taxon>
    </lineage>
</organism>
<dbReference type="InterPro" id="IPR027417">
    <property type="entry name" value="P-loop_NTPase"/>
</dbReference>
<dbReference type="Gene3D" id="1.25.10.10">
    <property type="entry name" value="Leucine-rich Repeat Variant"/>
    <property type="match status" value="2"/>
</dbReference>
<dbReference type="SUPFAM" id="SSF52540">
    <property type="entry name" value="P-loop containing nucleoside triphosphate hydrolases"/>
    <property type="match status" value="1"/>
</dbReference>
<dbReference type="PROSITE" id="PS50837">
    <property type="entry name" value="NACHT"/>
    <property type="match status" value="1"/>
</dbReference>
<dbReference type="EMBL" id="FMCU01000035">
    <property type="protein sequence ID" value="SCF49470.1"/>
    <property type="molecule type" value="Genomic_DNA"/>
</dbReference>
<name>A0A1C5AW83_9ACTN</name>
<evidence type="ECO:0000313" key="2">
    <source>
        <dbReference type="EMBL" id="SCF49470.1"/>
    </source>
</evidence>
<dbReference type="AlphaFoldDB" id="A0A1C5AW83"/>
<dbReference type="STRING" id="121616.GA0070216_1352"/>
<sequence length="1008" mass="111154">MAVVRACESYHRAQGGRAAHQPMVAAGRFDLNRTGSLRVLFDRETGRGPSAQFVAVRDRYMARLRDRYRRVDLEILIPLTDQGEHPAMLLEQVFVPQHVRADPPPVEVPREVWRRLAEARQGEDAHLPEQVERVNLEGALRAYRDRPCRAVLEVLAEAAARKLVLLGDPGSGKSALARYLLLALAAAGEPGGGTDADAAGEGADAGAAESGRHAAGALVPQGLRGYLPLLVELRTYAESQARAGHGVTFLDLIDHLHSTEDVGLPRSVLEPFLDGGNPALIIFDGLDEVFEPRLRAEVTSQIEGFAARYPQVRVVVTSRVIGYRRQLLDGAGFGHWMLQDLDADQVRAFATGWYARSCPGEPAQAARLRDRLLAAVAASAAVGELAGNPMLLTILAIIGRRQELPRDRRSVCEHAVAVLVEHWDVNRHLRDERINVDLLDKQDKLELLQLVARHMQDAPAGLAGNHVPGPSLIDWFRDYLEQRFNLSADRSVPAARAMLAQFRERNFILARFGSEVYGFVHRAFLEYLAAGDLTRRLNNLDLTPEQVLAVYDQHWHDPAWAEVLLLLTGMIPDRLATQAITRLLAADPHWRLRPHVPRHLLLALQATTEIRKTAALTPHAPALTRALTTLLEETNRREQRHKKPALSEAIDRLTPHLTGVFGPTWLAGDIYQNWYYRSSYPFTGTSLDIYTAARTAATIHTRLTSHDLETLRRATTDPHWATREAAVKAIAEGWAHDDGTLPLLRNRATTDTTWVVRRAAVGAIAAGWAHDDGTLLWLRVRATTDPGGVVRRAAVGAIAAGWAHDDGTLLWLRVRATTDSDGDIREAAMRAIVAGWAHDDGTLLWLRDRATTDPDWVVREVAVEAIAAGWAHDDGTLPLLRVRATTDPDWTVRQVAVEAIATGWAHDDATLPLLRVRATTDPDWGARREVVRAIVVGWAHDDGTLRLLRDRATADTDEDVRQVAVEAIAAGWAHDDGTLPLLRDRATADTDEDVRQAAEGAIARMVAG</sequence>
<evidence type="ECO:0000259" key="1">
    <source>
        <dbReference type="PROSITE" id="PS50837"/>
    </source>
</evidence>
<dbReference type="GO" id="GO:0016491">
    <property type="term" value="F:oxidoreductase activity"/>
    <property type="evidence" value="ECO:0007669"/>
    <property type="project" value="TreeGrafter"/>
</dbReference>
<dbReference type="Pfam" id="PF13646">
    <property type="entry name" value="HEAT_2"/>
    <property type="match status" value="3"/>
</dbReference>
<feature type="domain" description="NACHT" evidence="1">
    <location>
        <begin position="161"/>
        <end position="319"/>
    </location>
</feature>
<dbReference type="SUPFAM" id="SSF48371">
    <property type="entry name" value="ARM repeat"/>
    <property type="match status" value="1"/>
</dbReference>
<dbReference type="PANTHER" id="PTHR12697">
    <property type="entry name" value="PBS LYASE HEAT-LIKE PROTEIN"/>
    <property type="match status" value="1"/>
</dbReference>
<accession>A0A1C5AW83</accession>
<protein>
    <submittedName>
        <fullName evidence="2">HEAT repeat-containing protein</fullName>
    </submittedName>
</protein>
<dbReference type="Proteomes" id="UP000198797">
    <property type="component" value="Unassembled WGS sequence"/>
</dbReference>